<dbReference type="InterPro" id="IPR013786">
    <property type="entry name" value="AcylCoA_DH/ox_N"/>
</dbReference>
<keyword evidence="10" id="KW-1185">Reference proteome</keyword>
<dbReference type="Proteomes" id="UP000235116">
    <property type="component" value="Chromosome"/>
</dbReference>
<dbReference type="InterPro" id="IPR037069">
    <property type="entry name" value="AcylCoA_DH/ox_N_sf"/>
</dbReference>
<organism evidence="9 10">
    <name type="scientific">Ketobacter alkanivorans</name>
    <dbReference type="NCBI Taxonomy" id="1917421"/>
    <lineage>
        <taxon>Bacteria</taxon>
        <taxon>Pseudomonadati</taxon>
        <taxon>Pseudomonadota</taxon>
        <taxon>Gammaproteobacteria</taxon>
        <taxon>Pseudomonadales</taxon>
        <taxon>Ketobacteraceae</taxon>
        <taxon>Ketobacter</taxon>
    </lineage>
</organism>
<keyword evidence="3 5" id="KW-0285">Flavoprotein</keyword>
<evidence type="ECO:0000259" key="7">
    <source>
        <dbReference type="Pfam" id="PF02770"/>
    </source>
</evidence>
<dbReference type="GO" id="GO:0003995">
    <property type="term" value="F:acyl-CoA dehydrogenase activity"/>
    <property type="evidence" value="ECO:0007669"/>
    <property type="project" value="TreeGrafter"/>
</dbReference>
<gene>
    <name evidence="9" type="ORF">Kalk_18600</name>
</gene>
<dbReference type="PANTHER" id="PTHR43884">
    <property type="entry name" value="ACYL-COA DEHYDROGENASE"/>
    <property type="match status" value="1"/>
</dbReference>
<name>A0A2K9LQ17_9GAMM</name>
<evidence type="ECO:0000256" key="4">
    <source>
        <dbReference type="ARBA" id="ARBA00022827"/>
    </source>
</evidence>
<comment type="cofactor">
    <cofactor evidence="1 5">
        <name>FAD</name>
        <dbReference type="ChEBI" id="CHEBI:57692"/>
    </cofactor>
</comment>
<dbReference type="SUPFAM" id="SSF47203">
    <property type="entry name" value="Acyl-CoA dehydrogenase C-terminal domain-like"/>
    <property type="match status" value="1"/>
</dbReference>
<keyword evidence="5" id="KW-0560">Oxidoreductase</keyword>
<dbReference type="InterPro" id="IPR006091">
    <property type="entry name" value="Acyl-CoA_Oxase/DH_mid-dom"/>
</dbReference>
<dbReference type="Gene3D" id="1.10.540.10">
    <property type="entry name" value="Acyl-CoA dehydrogenase/oxidase, N-terminal domain"/>
    <property type="match status" value="1"/>
</dbReference>
<dbReference type="AlphaFoldDB" id="A0A2K9LQ17"/>
<dbReference type="Gene3D" id="1.20.140.10">
    <property type="entry name" value="Butyryl-CoA Dehydrogenase, subunit A, domain 3"/>
    <property type="match status" value="1"/>
</dbReference>
<evidence type="ECO:0000256" key="5">
    <source>
        <dbReference type="RuleBase" id="RU362125"/>
    </source>
</evidence>
<sequence length="435" mass="47061">MSRDPIGLAMATMSRIASSSFVEKMGWRTTIEKLTYQGTKTGFQALGAASRQFKSVTQLLRPERLEAPAQPKNQFDLSISEEQQMMRDSVRAFATEVLRPAAPKSNDDCCASPEVLAQAAELGLSYFAVPENLGGAATERSPVTSMLIAEDLAYGDMGQAVAILSSIGVANALTQWGTAAQQSKYLPAFLDENTLQASIAINEKRPLFNANELTTTALEKSGGYLLNGEKTMVPLIQNAELFLVAASLNGKPRLFIVESGTEGVTIANKPNMGVRAAAMGELRLEQVSLGKDALLGDEEFDYEAFINMARLGWCALAVGTAQAVLDYVIPYCNERVAFGEPISHRQAVAFMIANIGIELNSMRLMTQRAVALAERGKPFAREAYLARVICADKAMEIGTNGVQLVGGHGFTKEHPVELWYRDLRAIAVMDGGLHL</sequence>
<keyword evidence="4 5" id="KW-0274">FAD</keyword>
<evidence type="ECO:0000256" key="3">
    <source>
        <dbReference type="ARBA" id="ARBA00022630"/>
    </source>
</evidence>
<reference evidence="10" key="1">
    <citation type="submission" date="2017-08" db="EMBL/GenBank/DDBJ databases">
        <title>Direct submision.</title>
        <authorList>
            <person name="Kim S.-J."/>
            <person name="Rhee S.-K."/>
        </authorList>
    </citation>
    <scope>NUCLEOTIDE SEQUENCE [LARGE SCALE GENOMIC DNA]</scope>
    <source>
        <strain evidence="10">GI5</strain>
    </source>
</reference>
<dbReference type="GO" id="GO:0050660">
    <property type="term" value="F:flavin adenine dinucleotide binding"/>
    <property type="evidence" value="ECO:0007669"/>
    <property type="project" value="InterPro"/>
</dbReference>
<feature type="domain" description="Acyl-CoA oxidase/dehydrogenase middle" evidence="7">
    <location>
        <begin position="199"/>
        <end position="287"/>
    </location>
</feature>
<dbReference type="PANTHER" id="PTHR43884:SF12">
    <property type="entry name" value="ISOVALERYL-COA DEHYDROGENASE, MITOCHONDRIAL-RELATED"/>
    <property type="match status" value="1"/>
</dbReference>
<evidence type="ECO:0000259" key="6">
    <source>
        <dbReference type="Pfam" id="PF00441"/>
    </source>
</evidence>
<dbReference type="Pfam" id="PF02770">
    <property type="entry name" value="Acyl-CoA_dh_M"/>
    <property type="match status" value="1"/>
</dbReference>
<feature type="domain" description="Acyl-CoA dehydrogenase/oxidase C-terminal" evidence="6">
    <location>
        <begin position="305"/>
        <end position="431"/>
    </location>
</feature>
<proteinExistence type="inferred from homology"/>
<evidence type="ECO:0000313" key="9">
    <source>
        <dbReference type="EMBL" id="AUM14310.1"/>
    </source>
</evidence>
<dbReference type="OrthoDB" id="142556at2"/>
<dbReference type="InterPro" id="IPR046373">
    <property type="entry name" value="Acyl-CoA_Oxase/DH_mid-dom_sf"/>
</dbReference>
<accession>A0A2K9LQ17</accession>
<dbReference type="RefSeq" id="WP_101895684.1">
    <property type="nucleotide sequence ID" value="NZ_CP022684.1"/>
</dbReference>
<dbReference type="InterPro" id="IPR009100">
    <property type="entry name" value="AcylCoA_DH/oxidase_NM_dom_sf"/>
</dbReference>
<evidence type="ECO:0000256" key="2">
    <source>
        <dbReference type="ARBA" id="ARBA00009347"/>
    </source>
</evidence>
<dbReference type="Pfam" id="PF00441">
    <property type="entry name" value="Acyl-CoA_dh_1"/>
    <property type="match status" value="1"/>
</dbReference>
<evidence type="ECO:0000256" key="1">
    <source>
        <dbReference type="ARBA" id="ARBA00001974"/>
    </source>
</evidence>
<comment type="similarity">
    <text evidence="2 5">Belongs to the acyl-CoA dehydrogenase family.</text>
</comment>
<dbReference type="Pfam" id="PF02771">
    <property type="entry name" value="Acyl-CoA_dh_N"/>
    <property type="match status" value="1"/>
</dbReference>
<protein>
    <submittedName>
        <fullName evidence="9">Butyryl-CoA dehydrogenase</fullName>
    </submittedName>
</protein>
<dbReference type="SUPFAM" id="SSF56645">
    <property type="entry name" value="Acyl-CoA dehydrogenase NM domain-like"/>
    <property type="match status" value="1"/>
</dbReference>
<dbReference type="Gene3D" id="2.40.110.10">
    <property type="entry name" value="Butyryl-CoA Dehydrogenase, subunit A, domain 2"/>
    <property type="match status" value="1"/>
</dbReference>
<evidence type="ECO:0000259" key="8">
    <source>
        <dbReference type="Pfam" id="PF02771"/>
    </source>
</evidence>
<dbReference type="KEGG" id="kak:Kalk_18600"/>
<evidence type="ECO:0000313" key="10">
    <source>
        <dbReference type="Proteomes" id="UP000235116"/>
    </source>
</evidence>
<dbReference type="EMBL" id="CP022684">
    <property type="protein sequence ID" value="AUM14310.1"/>
    <property type="molecule type" value="Genomic_DNA"/>
</dbReference>
<dbReference type="InterPro" id="IPR009075">
    <property type="entry name" value="AcylCo_DH/oxidase_C"/>
</dbReference>
<dbReference type="InterPro" id="IPR036250">
    <property type="entry name" value="AcylCo_DH-like_C"/>
</dbReference>
<feature type="domain" description="Acyl-CoA dehydrogenase/oxidase N-terminal" evidence="8">
    <location>
        <begin position="80"/>
        <end position="191"/>
    </location>
</feature>